<reference evidence="9 10" key="1">
    <citation type="submission" date="2020-08" db="EMBL/GenBank/DDBJ databases">
        <title>Sequencing the genomes of 1000 actinobacteria strains.</title>
        <authorList>
            <person name="Klenk H.-P."/>
        </authorList>
    </citation>
    <scope>NUCLEOTIDE SEQUENCE [LARGE SCALE GENOMIC DNA]</scope>
    <source>
        <strain evidence="9 10">DSM 44598</strain>
    </source>
</reference>
<dbReference type="Proteomes" id="UP000579647">
    <property type="component" value="Unassembled WGS sequence"/>
</dbReference>
<name>A0A840WCS2_9ACTN</name>
<feature type="compositionally biased region" description="Basic and acidic residues" evidence="8">
    <location>
        <begin position="138"/>
        <end position="163"/>
    </location>
</feature>
<dbReference type="Gene3D" id="3.30.230.10">
    <property type="match status" value="1"/>
</dbReference>
<dbReference type="InterPro" id="IPR020568">
    <property type="entry name" value="Ribosomal_Su5_D2-typ_SF"/>
</dbReference>
<dbReference type="Pfam" id="PF00825">
    <property type="entry name" value="Ribonuclease_P"/>
    <property type="match status" value="1"/>
</dbReference>
<keyword evidence="2 6" id="KW-0540">Nuclease</keyword>
<feature type="region of interest" description="Disordered" evidence="8">
    <location>
        <begin position="116"/>
        <end position="163"/>
    </location>
</feature>
<evidence type="ECO:0000256" key="6">
    <source>
        <dbReference type="HAMAP-Rule" id="MF_00227"/>
    </source>
</evidence>
<dbReference type="GO" id="GO:0004526">
    <property type="term" value="F:ribonuclease P activity"/>
    <property type="evidence" value="ECO:0007669"/>
    <property type="project" value="UniProtKB-UniRule"/>
</dbReference>
<protein>
    <recommendedName>
        <fullName evidence="6 7">Ribonuclease P protein component</fullName>
        <shortName evidence="6">RNase P protein</shortName>
        <shortName evidence="6">RNaseP protein</shortName>
        <ecNumber evidence="6 7">3.1.26.5</ecNumber>
    </recommendedName>
    <alternativeName>
        <fullName evidence="6">Protein C5</fullName>
    </alternativeName>
</protein>
<dbReference type="PANTHER" id="PTHR33992">
    <property type="entry name" value="RIBONUCLEASE P PROTEIN COMPONENT"/>
    <property type="match status" value="1"/>
</dbReference>
<dbReference type="InterPro" id="IPR000100">
    <property type="entry name" value="RNase_P"/>
</dbReference>
<evidence type="ECO:0000256" key="4">
    <source>
        <dbReference type="ARBA" id="ARBA00022801"/>
    </source>
</evidence>
<dbReference type="EC" id="3.1.26.5" evidence="6 7"/>
<evidence type="ECO:0000256" key="8">
    <source>
        <dbReference type="SAM" id="MobiDB-lite"/>
    </source>
</evidence>
<dbReference type="GO" id="GO:0000049">
    <property type="term" value="F:tRNA binding"/>
    <property type="evidence" value="ECO:0007669"/>
    <property type="project" value="UniProtKB-UniRule"/>
</dbReference>
<comment type="subunit">
    <text evidence="6">Consists of a catalytic RNA component (M1 or rnpB) and a protein subunit.</text>
</comment>
<dbReference type="GO" id="GO:0001682">
    <property type="term" value="P:tRNA 5'-leader removal"/>
    <property type="evidence" value="ECO:0007669"/>
    <property type="project" value="UniProtKB-UniRule"/>
</dbReference>
<evidence type="ECO:0000313" key="10">
    <source>
        <dbReference type="Proteomes" id="UP000579647"/>
    </source>
</evidence>
<comment type="function">
    <text evidence="6">RNaseP catalyzes the removal of the 5'-leader sequence from pre-tRNA to produce the mature 5'-terminus. It can also cleave other RNA substrates such as 4.5S RNA. The protein component plays an auxiliary but essential role in vivo by binding to the 5'-leader sequence and broadening the substrate specificity of the ribozyme.</text>
</comment>
<sequence length="163" mass="17719">MLSPENRMRRSAEFGTVMRSGRRASRDALGVVYLAPRQPADSSTDTDAPAPPRVGFVVSKAVGGAVVRKRVQRRLRHVVRARLADLPNGSLLVVRAKPSAASLRQEELAVQLDSAIAAAQRPRGAAKRRRGRGGPRPEPVESAKSEADGDRRPQEGGERWTQQ</sequence>
<dbReference type="InterPro" id="IPR014721">
    <property type="entry name" value="Ribsml_uS5_D2-typ_fold_subgr"/>
</dbReference>
<dbReference type="PANTHER" id="PTHR33992:SF1">
    <property type="entry name" value="RIBONUCLEASE P PROTEIN COMPONENT"/>
    <property type="match status" value="1"/>
</dbReference>
<comment type="catalytic activity">
    <reaction evidence="6">
        <text>Endonucleolytic cleavage of RNA, removing 5'-extranucleotides from tRNA precursor.</text>
        <dbReference type="EC" id="3.1.26.5"/>
    </reaction>
</comment>
<dbReference type="GO" id="GO:0030677">
    <property type="term" value="C:ribonuclease P complex"/>
    <property type="evidence" value="ECO:0007669"/>
    <property type="project" value="TreeGrafter"/>
</dbReference>
<dbReference type="RefSeq" id="WP_017579455.1">
    <property type="nucleotide sequence ID" value="NZ_BAAAKM010000078.1"/>
</dbReference>
<dbReference type="AlphaFoldDB" id="A0A840WCS2"/>
<keyword evidence="10" id="KW-1185">Reference proteome</keyword>
<comment type="similarity">
    <text evidence="6">Belongs to the RnpA family.</text>
</comment>
<gene>
    <name evidence="6" type="primary">rnpA</name>
    <name evidence="9" type="ORF">HNR07_005109</name>
</gene>
<feature type="compositionally biased region" description="Basic residues" evidence="8">
    <location>
        <begin position="124"/>
        <end position="133"/>
    </location>
</feature>
<organism evidence="9 10">
    <name type="scientific">Nocardiopsis metallicus</name>
    <dbReference type="NCBI Taxonomy" id="179819"/>
    <lineage>
        <taxon>Bacteria</taxon>
        <taxon>Bacillati</taxon>
        <taxon>Actinomycetota</taxon>
        <taxon>Actinomycetes</taxon>
        <taxon>Streptosporangiales</taxon>
        <taxon>Nocardiopsidaceae</taxon>
        <taxon>Nocardiopsis</taxon>
    </lineage>
</organism>
<dbReference type="GO" id="GO:0042781">
    <property type="term" value="F:3'-tRNA processing endoribonuclease activity"/>
    <property type="evidence" value="ECO:0007669"/>
    <property type="project" value="TreeGrafter"/>
</dbReference>
<evidence type="ECO:0000256" key="7">
    <source>
        <dbReference type="NCBIfam" id="TIGR00188"/>
    </source>
</evidence>
<proteinExistence type="inferred from homology"/>
<accession>A0A840WCS2</accession>
<evidence type="ECO:0000313" key="9">
    <source>
        <dbReference type="EMBL" id="MBB5493972.1"/>
    </source>
</evidence>
<evidence type="ECO:0000256" key="1">
    <source>
        <dbReference type="ARBA" id="ARBA00022694"/>
    </source>
</evidence>
<evidence type="ECO:0000256" key="5">
    <source>
        <dbReference type="ARBA" id="ARBA00022884"/>
    </source>
</evidence>
<evidence type="ECO:0000256" key="3">
    <source>
        <dbReference type="ARBA" id="ARBA00022759"/>
    </source>
</evidence>
<comment type="caution">
    <text evidence="9">The sequence shown here is derived from an EMBL/GenBank/DDBJ whole genome shotgun (WGS) entry which is preliminary data.</text>
</comment>
<keyword evidence="5 6" id="KW-0694">RNA-binding</keyword>
<dbReference type="NCBIfam" id="TIGR00188">
    <property type="entry name" value="rnpA"/>
    <property type="match status" value="1"/>
</dbReference>
<dbReference type="EMBL" id="JACHDO010000001">
    <property type="protein sequence ID" value="MBB5493972.1"/>
    <property type="molecule type" value="Genomic_DNA"/>
</dbReference>
<keyword evidence="4 6" id="KW-0378">Hydrolase</keyword>
<evidence type="ECO:0000256" key="2">
    <source>
        <dbReference type="ARBA" id="ARBA00022722"/>
    </source>
</evidence>
<dbReference type="SUPFAM" id="SSF54211">
    <property type="entry name" value="Ribosomal protein S5 domain 2-like"/>
    <property type="match status" value="1"/>
</dbReference>
<keyword evidence="1 6" id="KW-0819">tRNA processing</keyword>
<keyword evidence="3 6" id="KW-0255">Endonuclease</keyword>
<dbReference type="HAMAP" id="MF_00227">
    <property type="entry name" value="RNase_P"/>
    <property type="match status" value="1"/>
</dbReference>